<dbReference type="EMBL" id="JBBEGL010000019">
    <property type="protein sequence ID" value="MEJ2890857.1"/>
    <property type="molecule type" value="Genomic_DNA"/>
</dbReference>
<feature type="transmembrane region" description="Helical" evidence="7">
    <location>
        <begin position="164"/>
        <end position="184"/>
    </location>
</feature>
<evidence type="ECO:0000313" key="9">
    <source>
        <dbReference type="Proteomes" id="UP001370100"/>
    </source>
</evidence>
<evidence type="ECO:0000256" key="3">
    <source>
        <dbReference type="ARBA" id="ARBA00022692"/>
    </source>
</evidence>
<feature type="transmembrane region" description="Helical" evidence="7">
    <location>
        <begin position="332"/>
        <end position="351"/>
    </location>
</feature>
<evidence type="ECO:0000256" key="1">
    <source>
        <dbReference type="ARBA" id="ARBA00004141"/>
    </source>
</evidence>
<keyword evidence="3 7" id="KW-0812">Transmembrane</keyword>
<dbReference type="Proteomes" id="UP001370100">
    <property type="component" value="Unassembled WGS sequence"/>
</dbReference>
<feature type="transmembrane region" description="Helical" evidence="7">
    <location>
        <begin position="390"/>
        <end position="416"/>
    </location>
</feature>
<feature type="transmembrane region" description="Helical" evidence="7">
    <location>
        <begin position="292"/>
        <end position="320"/>
    </location>
</feature>
<keyword evidence="2" id="KW-0813">Transport</keyword>
<dbReference type="NCBIfam" id="NF001923">
    <property type="entry name" value="PRK00701.1"/>
    <property type="match status" value="1"/>
</dbReference>
<dbReference type="InterPro" id="IPR001046">
    <property type="entry name" value="NRAMP_fam"/>
</dbReference>
<dbReference type="PANTHER" id="PTHR11706">
    <property type="entry name" value="SOLUTE CARRIER PROTEIN FAMILY 11 MEMBER"/>
    <property type="match status" value="1"/>
</dbReference>
<dbReference type="PANTHER" id="PTHR11706:SF33">
    <property type="entry name" value="NATURAL RESISTANCE-ASSOCIATED MACROPHAGE PROTEIN 2"/>
    <property type="match status" value="1"/>
</dbReference>
<feature type="transmembrane region" description="Helical" evidence="7">
    <location>
        <begin position="357"/>
        <end position="378"/>
    </location>
</feature>
<comment type="caution">
    <text evidence="8">The sequence shown here is derived from an EMBL/GenBank/DDBJ whole genome shotgun (WGS) entry which is preliminary data.</text>
</comment>
<comment type="subcellular location">
    <subcellularLocation>
        <location evidence="1">Membrane</location>
        <topology evidence="1">Multi-pass membrane protein</topology>
    </subcellularLocation>
</comment>
<dbReference type="PRINTS" id="PR00447">
    <property type="entry name" value="NATRESASSCMP"/>
</dbReference>
<evidence type="ECO:0000256" key="5">
    <source>
        <dbReference type="ARBA" id="ARBA00023136"/>
    </source>
</evidence>
<keyword evidence="5 7" id="KW-0472">Membrane</keyword>
<reference evidence="8 9" key="1">
    <citation type="submission" date="2024-03" db="EMBL/GenBank/DDBJ databases">
        <title>Actinomycetospora sp. OC33-EN06, a novel actinomycete isolated from wild orchid (Aerides multiflora).</title>
        <authorList>
            <person name="Suriyachadkun C."/>
        </authorList>
    </citation>
    <scope>NUCLEOTIDE SEQUENCE [LARGE SCALE GENOMIC DNA]</scope>
    <source>
        <strain evidence="8 9">OC33-EN06</strain>
    </source>
</reference>
<feature type="transmembrane region" description="Helical" evidence="7">
    <location>
        <begin position="60"/>
        <end position="84"/>
    </location>
</feature>
<dbReference type="NCBIfam" id="TIGR01197">
    <property type="entry name" value="nramp"/>
    <property type="match status" value="1"/>
</dbReference>
<evidence type="ECO:0000256" key="7">
    <source>
        <dbReference type="SAM" id="Phobius"/>
    </source>
</evidence>
<feature type="transmembrane region" description="Helical" evidence="7">
    <location>
        <begin position="133"/>
        <end position="152"/>
    </location>
</feature>
<dbReference type="Pfam" id="PF01566">
    <property type="entry name" value="Nramp"/>
    <property type="match status" value="1"/>
</dbReference>
<organism evidence="8 9">
    <name type="scientific">Actinomycetospora aeridis</name>
    <dbReference type="NCBI Taxonomy" id="3129231"/>
    <lineage>
        <taxon>Bacteria</taxon>
        <taxon>Bacillati</taxon>
        <taxon>Actinomycetota</taxon>
        <taxon>Actinomycetes</taxon>
        <taxon>Pseudonocardiales</taxon>
        <taxon>Pseudonocardiaceae</taxon>
        <taxon>Actinomycetospora</taxon>
    </lineage>
</organism>
<accession>A0ABU8NG67</accession>
<keyword evidence="9" id="KW-1185">Reference proteome</keyword>
<gene>
    <name evidence="8" type="ORF">WCD41_30670</name>
</gene>
<protein>
    <submittedName>
        <fullName evidence="8">Nramp family divalent metal transporter</fullName>
    </submittedName>
</protein>
<evidence type="ECO:0000256" key="4">
    <source>
        <dbReference type="ARBA" id="ARBA00022989"/>
    </source>
</evidence>
<keyword evidence="4 7" id="KW-1133">Transmembrane helix</keyword>
<evidence type="ECO:0000256" key="6">
    <source>
        <dbReference type="SAM" id="MobiDB-lite"/>
    </source>
</evidence>
<evidence type="ECO:0000256" key="2">
    <source>
        <dbReference type="ARBA" id="ARBA00022448"/>
    </source>
</evidence>
<name>A0ABU8NG67_9PSEU</name>
<dbReference type="RefSeq" id="WP_337719058.1">
    <property type="nucleotide sequence ID" value="NZ_JBBEGL010000019.1"/>
</dbReference>
<feature type="transmembrane region" description="Helical" evidence="7">
    <location>
        <begin position="249"/>
        <end position="272"/>
    </location>
</feature>
<proteinExistence type="predicted"/>
<dbReference type="NCBIfam" id="NF037982">
    <property type="entry name" value="Nramp_1"/>
    <property type="match status" value="1"/>
</dbReference>
<evidence type="ECO:0000313" key="8">
    <source>
        <dbReference type="EMBL" id="MEJ2890857.1"/>
    </source>
</evidence>
<sequence>MTVASPPETAAGPSASPPRAPGRVRRLLPLLGPAVVAATAYVDPGNFATNTVAGASHGTLLLWVIVAANLMAVLVQYLTARLGLATGRNLPELCREHYPRPVSRLLWVQAEAVAIATDLAEVVGGAIALNLLFGVPLLPGGLATGLVACALLAVQQRRPRRFELLVVALFLGILVCLLTTLGQTSPDAAAVAGGLVPGLAGTDSLLLATGILGATVMPHVIYLHSDLTRDARRRAGGTAAALRGQRLDLALGMGTAGVLNAVMLVVAATVFFQPGVTAPEDLEGVHAGLGVLAGPLAATAFAVALLLSGLVSSGVGTYAGQVIMSGFLRRRVTLWVRRGVTLAPALLLLGLGADPTLILLVSQVVLSFGIPFALVPVLDLGRRRGLMGELAARPAVTAVAGVLASVVIGVNAWLVVSVLA</sequence>
<feature type="transmembrane region" description="Helical" evidence="7">
    <location>
        <begin position="204"/>
        <end position="224"/>
    </location>
</feature>
<feature type="region of interest" description="Disordered" evidence="6">
    <location>
        <begin position="1"/>
        <end position="21"/>
    </location>
</feature>